<dbReference type="SUPFAM" id="SSF47203">
    <property type="entry name" value="Acyl-CoA dehydrogenase C-terminal domain-like"/>
    <property type="match status" value="1"/>
</dbReference>
<comment type="caution">
    <text evidence="2">The sequence shown here is derived from an EMBL/GenBank/DDBJ whole genome shotgun (WGS) entry which is preliminary data.</text>
</comment>
<dbReference type="SUPFAM" id="SSF56645">
    <property type="entry name" value="Acyl-CoA dehydrogenase NM domain-like"/>
    <property type="match status" value="1"/>
</dbReference>
<dbReference type="InterPro" id="IPR009100">
    <property type="entry name" value="AcylCoA_DH/oxidase_NM_dom_sf"/>
</dbReference>
<dbReference type="EMBL" id="JBFTWV010000186">
    <property type="protein sequence ID" value="KAL2784264.1"/>
    <property type="molecule type" value="Genomic_DNA"/>
</dbReference>
<reference evidence="2 3" key="1">
    <citation type="submission" date="2024-07" db="EMBL/GenBank/DDBJ databases">
        <title>Section-level genome sequencing and comparative genomics of Aspergillus sections Usti and Cavernicolus.</title>
        <authorList>
            <consortium name="Lawrence Berkeley National Laboratory"/>
            <person name="Nybo J.L."/>
            <person name="Vesth T.C."/>
            <person name="Theobald S."/>
            <person name="Frisvad J.C."/>
            <person name="Larsen T.O."/>
            <person name="Kjaerboelling I."/>
            <person name="Rothschild-Mancinelli K."/>
            <person name="Lyhne E.K."/>
            <person name="Kogle M.E."/>
            <person name="Barry K."/>
            <person name="Clum A."/>
            <person name="Na H."/>
            <person name="Ledsgaard L."/>
            <person name="Lin J."/>
            <person name="Lipzen A."/>
            <person name="Kuo A."/>
            <person name="Riley R."/>
            <person name="Mondo S."/>
            <person name="Labutti K."/>
            <person name="Haridas S."/>
            <person name="Pangalinan J."/>
            <person name="Salamov A.A."/>
            <person name="Simmons B.A."/>
            <person name="Magnuson J.K."/>
            <person name="Chen J."/>
            <person name="Drula E."/>
            <person name="Henrissat B."/>
            <person name="Wiebenga A."/>
            <person name="Lubbers R.J."/>
            <person name="Gomes A.C."/>
            <person name="Makela M.R."/>
            <person name="Stajich J."/>
            <person name="Grigoriev I.V."/>
            <person name="Mortensen U.H."/>
            <person name="De Vries R.P."/>
            <person name="Baker S.E."/>
            <person name="Andersen M.R."/>
        </authorList>
    </citation>
    <scope>NUCLEOTIDE SEQUENCE [LARGE SCALE GENOMIC DNA]</scope>
    <source>
        <strain evidence="2 3">CBS 209.92</strain>
    </source>
</reference>
<gene>
    <name evidence="2" type="ORF">BJX66DRAFT_344189</name>
</gene>
<dbReference type="Pfam" id="PF22924">
    <property type="entry name" value="ACOX_C_alpha1"/>
    <property type="match status" value="1"/>
</dbReference>
<evidence type="ECO:0000313" key="3">
    <source>
        <dbReference type="Proteomes" id="UP001610563"/>
    </source>
</evidence>
<feature type="domain" description="Acyl-CoA oxidase C-alpha1" evidence="1">
    <location>
        <begin position="151"/>
        <end position="278"/>
    </location>
</feature>
<dbReference type="Proteomes" id="UP001610563">
    <property type="component" value="Unassembled WGS sequence"/>
</dbReference>
<evidence type="ECO:0000313" key="2">
    <source>
        <dbReference type="EMBL" id="KAL2784264.1"/>
    </source>
</evidence>
<organism evidence="2 3">
    <name type="scientific">Aspergillus keveii</name>
    <dbReference type="NCBI Taxonomy" id="714993"/>
    <lineage>
        <taxon>Eukaryota</taxon>
        <taxon>Fungi</taxon>
        <taxon>Dikarya</taxon>
        <taxon>Ascomycota</taxon>
        <taxon>Pezizomycotina</taxon>
        <taxon>Eurotiomycetes</taxon>
        <taxon>Eurotiomycetidae</taxon>
        <taxon>Eurotiales</taxon>
        <taxon>Aspergillaceae</taxon>
        <taxon>Aspergillus</taxon>
        <taxon>Aspergillus subgen. Nidulantes</taxon>
    </lineage>
</organism>
<dbReference type="Gene3D" id="1.20.140.10">
    <property type="entry name" value="Butyryl-CoA Dehydrogenase, subunit A, domain 3"/>
    <property type="match status" value="1"/>
</dbReference>
<keyword evidence="3" id="KW-1185">Reference proteome</keyword>
<dbReference type="Gene3D" id="2.40.110.10">
    <property type="entry name" value="Butyryl-CoA Dehydrogenase, subunit A, domain 2"/>
    <property type="match status" value="1"/>
</dbReference>
<proteinExistence type="predicted"/>
<sequence>MLTELGHGLDARNLQTTATMLPDGGFDLHTPTPDAAKCMPVSTPIGGLEKIAIVFARLHISGQDHGVRGFIVRLNDGERMMHGITAKLLPYRAGSNYLDHAITTFDHVRLASTALLGKVPSGPPSNHRDDFANLIWRVPIGTLSLSLSSLPSLKASAWIAGQYAMKRRVGTQSAPIIHFRTQQIPIFHTIAQAYVMEGYARWSIARFMDPAVDNRLRHAYAMLFKTVAMEHSLTSARILSQEIGWRGLFEDNQLIRFELECRGNKIAEGDITVLCIRLTSDILHGKVTIPPPRNPATLLAKHEAALLSEI</sequence>
<evidence type="ECO:0000259" key="1">
    <source>
        <dbReference type="Pfam" id="PF22924"/>
    </source>
</evidence>
<protein>
    <submittedName>
        <fullName evidence="2">Acyl-CoA dehydrogenase/oxidase C-terminal</fullName>
    </submittedName>
</protein>
<dbReference type="PANTHER" id="PTHR10909">
    <property type="entry name" value="ELECTRON TRANSPORT OXIDOREDUCTASE"/>
    <property type="match status" value="1"/>
</dbReference>
<dbReference type="InterPro" id="IPR036250">
    <property type="entry name" value="AcylCo_DH-like_C"/>
</dbReference>
<name>A0ABR4FLY1_9EURO</name>
<accession>A0ABR4FLY1</accession>
<dbReference type="InterPro" id="IPR012258">
    <property type="entry name" value="Acyl-CoA_oxidase"/>
</dbReference>
<dbReference type="InterPro" id="IPR055060">
    <property type="entry name" value="ACOX_C_alpha1"/>
</dbReference>
<dbReference type="InterPro" id="IPR046373">
    <property type="entry name" value="Acyl-CoA_Oxase/DH_mid-dom_sf"/>
</dbReference>
<dbReference type="PANTHER" id="PTHR10909:SF382">
    <property type="entry name" value="ACYL-COENZYME A OXIDASE"/>
    <property type="match status" value="1"/>
</dbReference>